<reference evidence="1 2" key="1">
    <citation type="journal article" date="2003" name="Nature">
        <title>The genome sequence of the filamentous fungus Neurospora crassa.</title>
        <authorList>
            <person name="Galagan J.E."/>
            <person name="Calvo S.E."/>
            <person name="Borkovich K.A."/>
            <person name="Selker E.U."/>
            <person name="Read N.D."/>
            <person name="Jaffe D."/>
            <person name="FitzHugh W."/>
            <person name="Ma L.J."/>
            <person name="Smirnov S."/>
            <person name="Purcell S."/>
            <person name="Rehman B."/>
            <person name="Elkins T."/>
            <person name="Engels R."/>
            <person name="Wang S."/>
            <person name="Nielsen C.B."/>
            <person name="Butler J."/>
            <person name="Endrizzi M."/>
            <person name="Qui D."/>
            <person name="Ianakiev P."/>
            <person name="Bell-Pedersen D."/>
            <person name="Nelson M.A."/>
            <person name="Werner-Washburne M."/>
            <person name="Selitrennikoff C.P."/>
            <person name="Kinsey J.A."/>
            <person name="Braun E.L."/>
            <person name="Zelter A."/>
            <person name="Schulte U."/>
            <person name="Kothe G.O."/>
            <person name="Jedd G."/>
            <person name="Mewes W."/>
            <person name="Staben C."/>
            <person name="Marcotte E."/>
            <person name="Greenberg D."/>
            <person name="Roy A."/>
            <person name="Foley K."/>
            <person name="Naylor J."/>
            <person name="Stange-Thomann N."/>
            <person name="Barrett R."/>
            <person name="Gnerre S."/>
            <person name="Kamal M."/>
            <person name="Kamvysselis M."/>
            <person name="Mauceli E."/>
            <person name="Bielke C."/>
            <person name="Rudd S."/>
            <person name="Frishman D."/>
            <person name="Krystofova S."/>
            <person name="Rasmussen C."/>
            <person name="Metzenberg R.L."/>
            <person name="Perkins D.D."/>
            <person name="Kroken S."/>
            <person name="Cogoni C."/>
            <person name="Macino G."/>
            <person name="Catcheside D."/>
            <person name="Li W."/>
            <person name="Pratt R.J."/>
            <person name="Osmani S.A."/>
            <person name="DeSouza C.P."/>
            <person name="Glass L."/>
            <person name="Orbach M.J."/>
            <person name="Berglund J.A."/>
            <person name="Voelker R."/>
            <person name="Yarden O."/>
            <person name="Plamann M."/>
            <person name="Seiler S."/>
            <person name="Dunlap J."/>
            <person name="Radford A."/>
            <person name="Aramayo R."/>
            <person name="Natvig D.O."/>
            <person name="Alex L.A."/>
            <person name="Mannhaupt G."/>
            <person name="Ebbole D.J."/>
            <person name="Freitag M."/>
            <person name="Paulsen I."/>
            <person name="Sachs M.S."/>
            <person name="Lander E.S."/>
            <person name="Nusbaum C."/>
            <person name="Birren B."/>
        </authorList>
    </citation>
    <scope>NUCLEOTIDE SEQUENCE [LARGE SCALE GENOMIC DNA]</scope>
    <source>
        <strain evidence="2">ATCC 24698 / 74-OR23-1A / CBS 708.71 / DSM 1257 / FGSC 987</strain>
    </source>
</reference>
<proteinExistence type="predicted"/>
<organism evidence="1 2">
    <name type="scientific">Neurospora crassa (strain ATCC 24698 / 74-OR23-1A / CBS 708.71 / DSM 1257 / FGSC 987)</name>
    <dbReference type="NCBI Taxonomy" id="367110"/>
    <lineage>
        <taxon>Eukaryota</taxon>
        <taxon>Fungi</taxon>
        <taxon>Dikarya</taxon>
        <taxon>Ascomycota</taxon>
        <taxon>Pezizomycotina</taxon>
        <taxon>Sordariomycetes</taxon>
        <taxon>Sordariomycetidae</taxon>
        <taxon>Sordariales</taxon>
        <taxon>Sordariaceae</taxon>
        <taxon>Neurospora</taxon>
    </lineage>
</organism>
<dbReference type="Proteomes" id="UP000001805">
    <property type="component" value="Chromosome 2, Linkage Group V"/>
</dbReference>
<dbReference type="InParanoid" id="V5INP4"/>
<evidence type="ECO:0000313" key="2">
    <source>
        <dbReference type="Proteomes" id="UP000001805"/>
    </source>
</evidence>
<accession>V5INP4</accession>
<dbReference type="EMBL" id="CM002240">
    <property type="protein sequence ID" value="ESA42381.1"/>
    <property type="molecule type" value="Genomic_DNA"/>
</dbReference>
<keyword evidence="2" id="KW-1185">Reference proteome</keyword>
<dbReference type="VEuPathDB" id="FungiDB:NCU16940"/>
<dbReference type="GeneID" id="23569733"/>
<protein>
    <submittedName>
        <fullName evidence="1">Uncharacterized protein</fullName>
    </submittedName>
</protein>
<gene>
    <name evidence="1" type="ORF">NCU16940</name>
</gene>
<dbReference type="AlphaFoldDB" id="V5INP4"/>
<name>V5INP4_NEUCR</name>
<evidence type="ECO:0000313" key="1">
    <source>
        <dbReference type="EMBL" id="ESA42381.1"/>
    </source>
</evidence>
<sequence>MGKLIMRLVARLMEVGGRTLVHAVSRVGERTHGSDLLNHKVDESRELIRGGEGRCCRRACGRKSREKVEGVVPGGVERIWSCEDSEWPGGKSGYVEDINPVVFFSEC</sequence>
<dbReference type="RefSeq" id="XP_011394813.1">
    <property type="nucleotide sequence ID" value="XM_011396511.1"/>
</dbReference>
<dbReference type="OrthoDB" id="542013at2759"/>
<dbReference type="KEGG" id="ncr:NCU16940"/>